<dbReference type="EMBL" id="JAUJYN010000001">
    <property type="protein sequence ID" value="KAK1280145.1"/>
    <property type="molecule type" value="Genomic_DNA"/>
</dbReference>
<evidence type="ECO:0000256" key="1">
    <source>
        <dbReference type="ARBA" id="ARBA00018517"/>
    </source>
</evidence>
<gene>
    <name evidence="8" type="ORF">QJS04_geneDACA020687</name>
</gene>
<evidence type="ECO:0000256" key="6">
    <source>
        <dbReference type="ARBA" id="ARBA00049075"/>
    </source>
</evidence>
<dbReference type="PANTHER" id="PTHR14741">
    <property type="entry name" value="S-ADENOSYLMETHIONINE-DEPENDENT METHYLTRANSFERASE RELATED"/>
    <property type="match status" value="1"/>
</dbReference>
<comment type="catalytic activity">
    <reaction evidence="3">
        <text>a 5'-end (N(2),N(7)-dimethyl 5'-triphosphoguanosine)-ribonucleoside in snoRNA + S-adenosyl-L-methionine = a 5'-end (N(2),N(2),N(7)-trimethyl 5'-triphosphoguanosine)-ribonucleoside in snoRNA + S-adenosyl-L-homocysteine + H(+)</text>
        <dbReference type="Rhea" id="RHEA:78507"/>
        <dbReference type="Rhea" id="RHEA-COMP:19088"/>
        <dbReference type="Rhea" id="RHEA-COMP:19090"/>
        <dbReference type="ChEBI" id="CHEBI:15378"/>
        <dbReference type="ChEBI" id="CHEBI:57856"/>
        <dbReference type="ChEBI" id="CHEBI:59789"/>
        <dbReference type="ChEBI" id="CHEBI:167623"/>
        <dbReference type="ChEBI" id="CHEBI:172880"/>
    </reaction>
    <physiologicalReaction direction="left-to-right" evidence="3">
        <dbReference type="Rhea" id="RHEA:78508"/>
    </physiologicalReaction>
</comment>
<sequence length="70" mass="7761">MLQPLDGYSLFNIARGIAPRVIMFLPRNVDINQLADLSSSVHPPWALEVEKNFLNGKLKAITAYFSASSL</sequence>
<dbReference type="Gene3D" id="3.40.50.150">
    <property type="entry name" value="Vaccinia Virus protein VP39"/>
    <property type="match status" value="1"/>
</dbReference>
<evidence type="ECO:0000256" key="2">
    <source>
        <dbReference type="ARBA" id="ARBA00025783"/>
    </source>
</evidence>
<dbReference type="Proteomes" id="UP001179952">
    <property type="component" value="Unassembled WGS sequence"/>
</dbReference>
<dbReference type="GO" id="GO:0005634">
    <property type="term" value="C:nucleus"/>
    <property type="evidence" value="ECO:0007669"/>
    <property type="project" value="TreeGrafter"/>
</dbReference>
<comment type="similarity">
    <text evidence="2">Belongs to the methyltransferase superfamily. Trimethylguanosine synthase family.</text>
</comment>
<evidence type="ECO:0000256" key="7">
    <source>
        <dbReference type="ARBA" id="ARBA00049790"/>
    </source>
</evidence>
<evidence type="ECO:0000313" key="9">
    <source>
        <dbReference type="Proteomes" id="UP001179952"/>
    </source>
</evidence>
<comment type="catalytic activity">
    <reaction evidence="4">
        <text>a 5'-end (N(7)-methyl 5'-triphosphoguanosine)-ribonucleoside in snoRNA + S-adenosyl-L-methionine = a 5'-end (N(2),N(7)-dimethyl 5'-triphosphoguanosine)-ribonucleoside in snoRNA + S-adenosyl-L-homocysteine + H(+)</text>
        <dbReference type="Rhea" id="RHEA:78475"/>
        <dbReference type="Rhea" id="RHEA-COMP:19086"/>
        <dbReference type="Rhea" id="RHEA-COMP:19088"/>
        <dbReference type="ChEBI" id="CHEBI:15378"/>
        <dbReference type="ChEBI" id="CHEBI:57856"/>
        <dbReference type="ChEBI" id="CHEBI:59789"/>
        <dbReference type="ChEBI" id="CHEBI:156461"/>
        <dbReference type="ChEBI" id="CHEBI:172880"/>
    </reaction>
    <physiologicalReaction direction="left-to-right" evidence="4">
        <dbReference type="Rhea" id="RHEA:78476"/>
    </physiologicalReaction>
</comment>
<keyword evidence="9" id="KW-1185">Reference proteome</keyword>
<dbReference type="PANTHER" id="PTHR14741:SF32">
    <property type="entry name" value="TRIMETHYLGUANOSINE SYNTHASE"/>
    <property type="match status" value="1"/>
</dbReference>
<dbReference type="InterPro" id="IPR019012">
    <property type="entry name" value="RNA_cap_Gua-N2-MeTrfase"/>
</dbReference>
<name>A0AAV9BUC3_ACOGR</name>
<reference evidence="8" key="2">
    <citation type="submission" date="2023-06" db="EMBL/GenBank/DDBJ databases">
        <authorList>
            <person name="Ma L."/>
            <person name="Liu K.-W."/>
            <person name="Li Z."/>
            <person name="Hsiao Y.-Y."/>
            <person name="Qi Y."/>
            <person name="Fu T."/>
            <person name="Tang G."/>
            <person name="Zhang D."/>
            <person name="Sun W.-H."/>
            <person name="Liu D.-K."/>
            <person name="Li Y."/>
            <person name="Chen G.-Z."/>
            <person name="Liu X.-D."/>
            <person name="Liao X.-Y."/>
            <person name="Jiang Y.-T."/>
            <person name="Yu X."/>
            <person name="Hao Y."/>
            <person name="Huang J."/>
            <person name="Zhao X.-W."/>
            <person name="Ke S."/>
            <person name="Chen Y.-Y."/>
            <person name="Wu W.-L."/>
            <person name="Hsu J.-L."/>
            <person name="Lin Y.-F."/>
            <person name="Huang M.-D."/>
            <person name="Li C.-Y."/>
            <person name="Huang L."/>
            <person name="Wang Z.-W."/>
            <person name="Zhao X."/>
            <person name="Zhong W.-Y."/>
            <person name="Peng D.-H."/>
            <person name="Ahmad S."/>
            <person name="Lan S."/>
            <person name="Zhang J.-S."/>
            <person name="Tsai W.-C."/>
            <person name="Van De Peer Y."/>
            <person name="Liu Z.-J."/>
        </authorList>
    </citation>
    <scope>NUCLEOTIDE SEQUENCE</scope>
    <source>
        <strain evidence="8">SCP</strain>
        <tissue evidence="8">Leaves</tissue>
    </source>
</reference>
<evidence type="ECO:0000256" key="5">
    <source>
        <dbReference type="ARBA" id="ARBA00048763"/>
    </source>
</evidence>
<evidence type="ECO:0000256" key="3">
    <source>
        <dbReference type="ARBA" id="ARBA00047418"/>
    </source>
</evidence>
<reference evidence="8" key="1">
    <citation type="journal article" date="2023" name="Nat. Commun.">
        <title>Diploid and tetraploid genomes of Acorus and the evolution of monocots.</title>
        <authorList>
            <person name="Ma L."/>
            <person name="Liu K.W."/>
            <person name="Li Z."/>
            <person name="Hsiao Y.Y."/>
            <person name="Qi Y."/>
            <person name="Fu T."/>
            <person name="Tang G.D."/>
            <person name="Zhang D."/>
            <person name="Sun W.H."/>
            <person name="Liu D.K."/>
            <person name="Li Y."/>
            <person name="Chen G.Z."/>
            <person name="Liu X.D."/>
            <person name="Liao X.Y."/>
            <person name="Jiang Y.T."/>
            <person name="Yu X."/>
            <person name="Hao Y."/>
            <person name="Huang J."/>
            <person name="Zhao X.W."/>
            <person name="Ke S."/>
            <person name="Chen Y.Y."/>
            <person name="Wu W.L."/>
            <person name="Hsu J.L."/>
            <person name="Lin Y.F."/>
            <person name="Huang M.D."/>
            <person name="Li C.Y."/>
            <person name="Huang L."/>
            <person name="Wang Z.W."/>
            <person name="Zhao X."/>
            <person name="Zhong W.Y."/>
            <person name="Peng D.H."/>
            <person name="Ahmad S."/>
            <person name="Lan S."/>
            <person name="Zhang J.S."/>
            <person name="Tsai W.C."/>
            <person name="Van de Peer Y."/>
            <person name="Liu Z.J."/>
        </authorList>
    </citation>
    <scope>NUCLEOTIDE SEQUENCE</scope>
    <source>
        <strain evidence="8">SCP</strain>
    </source>
</reference>
<dbReference type="GO" id="GO:0071164">
    <property type="term" value="F:RNA cap trimethylguanosine synthase activity"/>
    <property type="evidence" value="ECO:0007669"/>
    <property type="project" value="TreeGrafter"/>
</dbReference>
<dbReference type="AlphaFoldDB" id="A0AAV9BUC3"/>
<comment type="catalytic activity">
    <reaction evidence="5">
        <text>a 5'-end (N(2),N(7)-dimethyl 5'-triphosphoguanosine)-ribonucleoside in snRNA + S-adenosyl-L-methionine = a 5'-end (N(2),N(2),N(7)-trimethyl 5'-triphosphoguanosine)-ribonucleoside in snRNA + S-adenosyl-L-homocysteine + H(+)</text>
        <dbReference type="Rhea" id="RHEA:78479"/>
        <dbReference type="Rhea" id="RHEA-COMP:19087"/>
        <dbReference type="Rhea" id="RHEA-COMP:19089"/>
        <dbReference type="ChEBI" id="CHEBI:15378"/>
        <dbReference type="ChEBI" id="CHEBI:57856"/>
        <dbReference type="ChEBI" id="CHEBI:59789"/>
        <dbReference type="ChEBI" id="CHEBI:167623"/>
        <dbReference type="ChEBI" id="CHEBI:172880"/>
    </reaction>
    <physiologicalReaction direction="left-to-right" evidence="5">
        <dbReference type="Rhea" id="RHEA:78480"/>
    </physiologicalReaction>
</comment>
<organism evidence="8 9">
    <name type="scientific">Acorus gramineus</name>
    <name type="common">Dwarf sweet flag</name>
    <dbReference type="NCBI Taxonomy" id="55184"/>
    <lineage>
        <taxon>Eukaryota</taxon>
        <taxon>Viridiplantae</taxon>
        <taxon>Streptophyta</taxon>
        <taxon>Embryophyta</taxon>
        <taxon>Tracheophyta</taxon>
        <taxon>Spermatophyta</taxon>
        <taxon>Magnoliopsida</taxon>
        <taxon>Liliopsida</taxon>
        <taxon>Acoraceae</taxon>
        <taxon>Acorus</taxon>
    </lineage>
</organism>
<proteinExistence type="inferred from homology"/>
<evidence type="ECO:0000313" key="8">
    <source>
        <dbReference type="EMBL" id="KAK1280145.1"/>
    </source>
</evidence>
<evidence type="ECO:0000256" key="4">
    <source>
        <dbReference type="ARBA" id="ARBA00048740"/>
    </source>
</evidence>
<protein>
    <recommendedName>
        <fullName evidence="1">Trimethylguanosine synthase</fullName>
    </recommendedName>
    <alternativeName>
        <fullName evidence="7">Cap-specific guanine-N(2) methyltransferase</fullName>
    </alternativeName>
</protein>
<comment type="caution">
    <text evidence="8">The sequence shown here is derived from an EMBL/GenBank/DDBJ whole genome shotgun (WGS) entry which is preliminary data.</text>
</comment>
<dbReference type="InterPro" id="IPR029063">
    <property type="entry name" value="SAM-dependent_MTases_sf"/>
</dbReference>
<accession>A0AAV9BUC3</accession>
<comment type="catalytic activity">
    <reaction evidence="6">
        <text>a 5'-end (N(7)-methyl 5'-triphosphoguanosine)-ribonucleoside in snRNA + S-adenosyl-L-methionine = a 5'-end (N(2),N(7)-dimethyl 5'-triphosphoguanosine)-ribonucleoside in snRNA + S-adenosyl-L-homocysteine + H(+)</text>
        <dbReference type="Rhea" id="RHEA:78471"/>
        <dbReference type="Rhea" id="RHEA-COMP:19085"/>
        <dbReference type="Rhea" id="RHEA-COMP:19087"/>
        <dbReference type="ChEBI" id="CHEBI:15378"/>
        <dbReference type="ChEBI" id="CHEBI:57856"/>
        <dbReference type="ChEBI" id="CHEBI:59789"/>
        <dbReference type="ChEBI" id="CHEBI:156461"/>
        <dbReference type="ChEBI" id="CHEBI:172880"/>
    </reaction>
    <physiologicalReaction direction="left-to-right" evidence="6">
        <dbReference type="Rhea" id="RHEA:78472"/>
    </physiologicalReaction>
</comment>
<dbReference type="Pfam" id="PF09445">
    <property type="entry name" value="Methyltransf_15"/>
    <property type="match status" value="1"/>
</dbReference>